<dbReference type="SMART" id="SM00857">
    <property type="entry name" value="Resolvase"/>
    <property type="match status" value="1"/>
</dbReference>
<evidence type="ECO:0000313" key="3">
    <source>
        <dbReference type="EMBL" id="PWL55357.1"/>
    </source>
</evidence>
<protein>
    <submittedName>
        <fullName evidence="3">Resolvase</fullName>
    </submittedName>
</protein>
<dbReference type="AlphaFoldDB" id="A0A316MA61"/>
<evidence type="ECO:0000313" key="4">
    <source>
        <dbReference type="Proteomes" id="UP000246114"/>
    </source>
</evidence>
<dbReference type="EMBL" id="QAMZ01000007">
    <property type="protein sequence ID" value="PWL55357.1"/>
    <property type="molecule type" value="Genomic_DNA"/>
</dbReference>
<dbReference type="PANTHER" id="PTHR30461:SF23">
    <property type="entry name" value="DNA RECOMBINASE-RELATED"/>
    <property type="match status" value="1"/>
</dbReference>
<reference evidence="3 4" key="1">
    <citation type="submission" date="2018-03" db="EMBL/GenBank/DDBJ databases">
        <title>The uncultured portion of the human microbiome is neutrally assembled.</title>
        <authorList>
            <person name="Jeraldo P."/>
            <person name="Boardman L."/>
            <person name="White B.A."/>
            <person name="Nelson H."/>
            <person name="Goldenfeld N."/>
            <person name="Chia N."/>
        </authorList>
    </citation>
    <scope>NUCLEOTIDE SEQUENCE [LARGE SCALE GENOMIC DNA]</scope>
    <source>
        <strain evidence="3">CIM:MAG 903</strain>
    </source>
</reference>
<dbReference type="SUPFAM" id="SSF53041">
    <property type="entry name" value="Resolvase-like"/>
    <property type="match status" value="1"/>
</dbReference>
<dbReference type="Gene3D" id="3.40.50.1390">
    <property type="entry name" value="Resolvase, N-terminal catalytic domain"/>
    <property type="match status" value="1"/>
</dbReference>
<dbReference type="InterPro" id="IPR050639">
    <property type="entry name" value="SSR_resolvase"/>
</dbReference>
<sequence>MSIETQVNMCKEYMTNKYNGCTFEVFEDEGFSGKNTNRPAFQRLLKKAELKQIDIVVCYKVDRIARNTLDFLQTLDLLTSNNISLISISEGFDPTTQIGKMMLTLLASFAEMERANTQDRVRDNMLSLAKKGKWTGGSAPTGYKIAPSGGLALANEGLILDTYEMKYKKHPNAEIISYVYNKYKHKFQNETLSSFLKKPIYVKSSQDVSSFLKNNGYTVLGNEDNIHGYLTYSDKNTKYAVVSNDIVGIVNSDIWVVVNKDIANKNSRGTNRFNKNYWLTKTLVCPICGKTYAGHTKNWSKTYTRKDGSIYKNSNTYHYYMCRDMLRGKLKECTNNKRVNQEYLENKVETYIYMLKDRAEFDSLYSVNVKSNISEIKKLNKILASKEKNIENLIEKLSLLSTDASALVIKKIEEMTNEISNIKNIINELKLEDLNNVKSKNKDSIFNAICCFDKKMSVDEKRQCAMIIFNRIIYEPISDTFEVHFN</sequence>
<dbReference type="Pfam" id="PF00239">
    <property type="entry name" value="Resolvase"/>
    <property type="match status" value="1"/>
</dbReference>
<dbReference type="PROSITE" id="PS51736">
    <property type="entry name" value="RECOMBINASES_3"/>
    <property type="match status" value="1"/>
</dbReference>
<name>A0A316MA61_9CLOT</name>
<dbReference type="InterPro" id="IPR038109">
    <property type="entry name" value="DNA_bind_recomb_sf"/>
</dbReference>
<dbReference type="CDD" id="cd03768">
    <property type="entry name" value="SR_ResInv"/>
    <property type="match status" value="1"/>
</dbReference>
<feature type="coiled-coil region" evidence="1">
    <location>
        <begin position="376"/>
        <end position="432"/>
    </location>
</feature>
<dbReference type="InterPro" id="IPR006119">
    <property type="entry name" value="Resolv_N"/>
</dbReference>
<comment type="caution">
    <text evidence="3">The sequence shown here is derived from an EMBL/GenBank/DDBJ whole genome shotgun (WGS) entry which is preliminary data.</text>
</comment>
<dbReference type="InterPro" id="IPR036162">
    <property type="entry name" value="Resolvase-like_N_sf"/>
</dbReference>
<dbReference type="Gene3D" id="3.90.1750.20">
    <property type="entry name" value="Putative Large Serine Recombinase, Chain B, Domain 2"/>
    <property type="match status" value="1"/>
</dbReference>
<feature type="domain" description="Resolvase/invertase-type recombinase catalytic" evidence="2">
    <location>
        <begin position="1"/>
        <end position="132"/>
    </location>
</feature>
<dbReference type="GO" id="GO:0003677">
    <property type="term" value="F:DNA binding"/>
    <property type="evidence" value="ECO:0007669"/>
    <property type="project" value="InterPro"/>
</dbReference>
<accession>A0A316MA61</accession>
<dbReference type="PANTHER" id="PTHR30461">
    <property type="entry name" value="DNA-INVERTASE FROM LAMBDOID PROPHAGE"/>
    <property type="match status" value="1"/>
</dbReference>
<proteinExistence type="predicted"/>
<evidence type="ECO:0000256" key="1">
    <source>
        <dbReference type="SAM" id="Coils"/>
    </source>
</evidence>
<gene>
    <name evidence="3" type="ORF">DBY38_01940</name>
</gene>
<dbReference type="GO" id="GO:0000150">
    <property type="term" value="F:DNA strand exchange activity"/>
    <property type="evidence" value="ECO:0007669"/>
    <property type="project" value="InterPro"/>
</dbReference>
<keyword evidence="1" id="KW-0175">Coiled coil</keyword>
<dbReference type="Proteomes" id="UP000246114">
    <property type="component" value="Unassembled WGS sequence"/>
</dbReference>
<organism evidence="3 4">
    <name type="scientific">Clostridium cadaveris</name>
    <dbReference type="NCBI Taxonomy" id="1529"/>
    <lineage>
        <taxon>Bacteria</taxon>
        <taxon>Bacillati</taxon>
        <taxon>Bacillota</taxon>
        <taxon>Clostridia</taxon>
        <taxon>Eubacteriales</taxon>
        <taxon>Clostridiaceae</taxon>
        <taxon>Clostridium</taxon>
    </lineage>
</organism>
<evidence type="ECO:0000259" key="2">
    <source>
        <dbReference type="PROSITE" id="PS51736"/>
    </source>
</evidence>